<proteinExistence type="inferred from homology"/>
<gene>
    <name evidence="2" type="primary">larC</name>
    <name evidence="3" type="ORF">CLV97_11268</name>
</gene>
<dbReference type="AlphaFoldDB" id="A0A2T0LEQ6"/>
<comment type="similarity">
    <text evidence="2">Belongs to the LarC family.</text>
</comment>
<dbReference type="NCBIfam" id="TIGR00299">
    <property type="entry name" value="nickel pincer cofactor biosynthesis protein LarC"/>
    <property type="match status" value="1"/>
</dbReference>
<dbReference type="EMBL" id="PVNE01000012">
    <property type="protein sequence ID" value="PRX40590.1"/>
    <property type="molecule type" value="Genomic_DNA"/>
</dbReference>
<keyword evidence="4" id="KW-1185">Reference proteome</keyword>
<dbReference type="RefSeq" id="WP_106345195.1">
    <property type="nucleotide sequence ID" value="NZ_PVNE01000012.1"/>
</dbReference>
<comment type="function">
    <text evidence="2">Involved in the biosynthesis of a nickel-pincer cofactor ((SCS)Ni(II) pincer complex). Binds Ni(2+), and functions in nickel delivery to pyridinium-3,5-bisthiocarboxylic acid mononucleotide (P2TMN), to form the mature cofactor. Is thus probably required for the activation of nickel-pincer cofactor-dependent enzymes.</text>
</comment>
<dbReference type="EC" id="4.99.1.12" evidence="2"/>
<evidence type="ECO:0000313" key="4">
    <source>
        <dbReference type="Proteomes" id="UP000237797"/>
    </source>
</evidence>
<dbReference type="GO" id="GO:0051604">
    <property type="term" value="P:protein maturation"/>
    <property type="evidence" value="ECO:0007669"/>
    <property type="project" value="UniProtKB-UniRule"/>
</dbReference>
<organism evidence="3 4">
    <name type="scientific">Planifilum fimeticola</name>
    <dbReference type="NCBI Taxonomy" id="201975"/>
    <lineage>
        <taxon>Bacteria</taxon>
        <taxon>Bacillati</taxon>
        <taxon>Bacillota</taxon>
        <taxon>Bacilli</taxon>
        <taxon>Bacillales</taxon>
        <taxon>Thermoactinomycetaceae</taxon>
        <taxon>Planifilum</taxon>
    </lineage>
</organism>
<dbReference type="OrthoDB" id="9765625at2"/>
<dbReference type="Proteomes" id="UP000237797">
    <property type="component" value="Unassembled WGS sequence"/>
</dbReference>
<dbReference type="Pfam" id="PF01969">
    <property type="entry name" value="Ni_insertion"/>
    <property type="match status" value="1"/>
</dbReference>
<evidence type="ECO:0000313" key="3">
    <source>
        <dbReference type="EMBL" id="PRX40590.1"/>
    </source>
</evidence>
<protein>
    <recommendedName>
        <fullName evidence="2">Pyridinium-3,5-bisthiocarboxylic acid mononucleotide nickel insertion protein</fullName>
        <shortName evidence="2">P2TMN nickel insertion protein</shortName>
        <ecNumber evidence="2">4.99.1.12</ecNumber>
    </recommendedName>
    <alternativeName>
        <fullName evidence="2">Nickel-pincer cofactor biosynthesis protein LarC</fullName>
    </alternativeName>
</protein>
<keyword evidence="2" id="KW-0456">Lyase</keyword>
<keyword evidence="1 2" id="KW-0533">Nickel</keyword>
<dbReference type="PANTHER" id="PTHR36566:SF1">
    <property type="entry name" value="PYRIDINIUM-3,5-BISTHIOCARBOXYLIC ACID MONONUCLEOTIDE NICKEL INSERTION PROTEIN"/>
    <property type="match status" value="1"/>
</dbReference>
<dbReference type="GO" id="GO:0016829">
    <property type="term" value="F:lyase activity"/>
    <property type="evidence" value="ECO:0007669"/>
    <property type="project" value="UniProtKB-UniRule"/>
</dbReference>
<sequence length="409" mass="45219">MKTLYLDCISGISGDMTLAALIDLGADLAYIEKHLRELPIDPFEMWTETVVKRGITARKLRLRVEKPRRGHHHRRAADILAMIDKSGLPPRVKRRSRAIFQAIAEAEGKIHGTGPEEVHFHEVGAMDSILDIVGVCLAMENLAIEEVYASPVPTGYGKVRMAHGLYPIPAPATADLLVGVPLSDWNAEGELTTPTGAAILKTLVKGFGPLRSMTIQRIGYGAGEKDFDHPNVLRAMLVRKTHECGERRNPAFSEAVDASGESEEAIAVLEAQLDDITGEALGYAMDRLFASGALDVFYTPVYMKKNRPGTLLTVLTLPESADRCERILLLETSTLGVRRAMWTRRKLKRRVVSVETPYGPVRLKQAFLGENLIRHLPEYEDVAEAARRAGVPFYQVYQAALHSHPDGEK</sequence>
<dbReference type="Gene3D" id="3.30.70.1380">
    <property type="entry name" value="Transcriptional regulatory protein pf0864 domain like"/>
    <property type="match status" value="1"/>
</dbReference>
<reference evidence="3 4" key="1">
    <citation type="submission" date="2018-03" db="EMBL/GenBank/DDBJ databases">
        <title>Genomic Encyclopedia of Archaeal and Bacterial Type Strains, Phase II (KMG-II): from individual species to whole genera.</title>
        <authorList>
            <person name="Goeker M."/>
        </authorList>
    </citation>
    <scope>NUCLEOTIDE SEQUENCE [LARGE SCALE GENOMIC DNA]</scope>
    <source>
        <strain evidence="3 4">DSM 44946</strain>
    </source>
</reference>
<comment type="catalytic activity">
    <reaction evidence="2">
        <text>Ni(II)-pyridinium-3,5-bisthiocarboxylate mononucleotide = pyridinium-3,5-bisthiocarboxylate mononucleotide + Ni(2+)</text>
        <dbReference type="Rhea" id="RHEA:54784"/>
        <dbReference type="ChEBI" id="CHEBI:49786"/>
        <dbReference type="ChEBI" id="CHEBI:137372"/>
        <dbReference type="ChEBI" id="CHEBI:137373"/>
        <dbReference type="EC" id="4.99.1.12"/>
    </reaction>
</comment>
<dbReference type="InterPro" id="IPR002822">
    <property type="entry name" value="Ni_insertion"/>
</dbReference>
<accession>A0A2T0LEQ6</accession>
<evidence type="ECO:0000256" key="2">
    <source>
        <dbReference type="HAMAP-Rule" id="MF_01074"/>
    </source>
</evidence>
<dbReference type="GO" id="GO:0016151">
    <property type="term" value="F:nickel cation binding"/>
    <property type="evidence" value="ECO:0007669"/>
    <property type="project" value="UniProtKB-UniRule"/>
</dbReference>
<comment type="caution">
    <text evidence="3">The sequence shown here is derived from an EMBL/GenBank/DDBJ whole genome shotgun (WGS) entry which is preliminary data.</text>
</comment>
<dbReference type="PANTHER" id="PTHR36566">
    <property type="entry name" value="NICKEL INSERTION PROTEIN-RELATED"/>
    <property type="match status" value="1"/>
</dbReference>
<dbReference type="HAMAP" id="MF_01074">
    <property type="entry name" value="LarC"/>
    <property type="match status" value="1"/>
</dbReference>
<name>A0A2T0LEQ6_9BACL</name>
<evidence type="ECO:0000256" key="1">
    <source>
        <dbReference type="ARBA" id="ARBA00022596"/>
    </source>
</evidence>